<keyword evidence="2" id="KW-1185">Reference proteome</keyword>
<dbReference type="RefSeq" id="WP_220220372.1">
    <property type="nucleotide sequence ID" value="NZ_CP048268.1"/>
</dbReference>
<evidence type="ECO:0008006" key="3">
    <source>
        <dbReference type="Google" id="ProtNLM"/>
    </source>
</evidence>
<evidence type="ECO:0000313" key="2">
    <source>
        <dbReference type="Proteomes" id="UP000826550"/>
    </source>
</evidence>
<proteinExistence type="predicted"/>
<dbReference type="Proteomes" id="UP000826550">
    <property type="component" value="Chromosome"/>
</dbReference>
<name>A0ABX8WA10_9LACO</name>
<reference evidence="1 2" key="1">
    <citation type="submission" date="2020-01" db="EMBL/GenBank/DDBJ databases">
        <title>Vast differences in strain-level diversity in the gut microbiota of two closely related honey bee species.</title>
        <authorList>
            <person name="Ellegaard K.M."/>
            <person name="Suenami S."/>
            <person name="Miyazaki R."/>
            <person name="Engel P."/>
        </authorList>
    </citation>
    <scope>NUCLEOTIDE SEQUENCE [LARGE SCALE GENOMIC DNA]</scope>
    <source>
        <strain evidence="1 2">ESL0416</strain>
    </source>
</reference>
<gene>
    <name evidence="1" type="ORF">GYM71_10005</name>
</gene>
<evidence type="ECO:0000313" key="1">
    <source>
        <dbReference type="EMBL" id="QYN53730.1"/>
    </source>
</evidence>
<dbReference type="EMBL" id="CP048268">
    <property type="protein sequence ID" value="QYN53730.1"/>
    <property type="molecule type" value="Genomic_DNA"/>
</dbReference>
<dbReference type="Gene3D" id="2.60.120.560">
    <property type="entry name" value="Exo-inulinase, domain 1"/>
    <property type="match status" value="1"/>
</dbReference>
<sequence length="200" mass="22796">MNSDQLKVIPINTKAKLVSINHEPTLCVIKAQKLYEFDKNTYAKLAGCDFHNGTIEVQVLSQLLPDAPDFARGFIGLAFRINEDDSAFESFYIRPTNGQTTDPVRKQHAVQYFSYPKYNFEYFRTHHITDFEGPANIALNQWIDLRAEIKDETGKFYLNDRLVLKVDHLKNGASPRGTIGFFVDIGTKGFFKNLQITPAD</sequence>
<accession>A0ABX8WA10</accession>
<organism evidence="1 2">
    <name type="scientific">Lactobacillus panisapium</name>
    <dbReference type="NCBI Taxonomy" id="2012495"/>
    <lineage>
        <taxon>Bacteria</taxon>
        <taxon>Bacillati</taxon>
        <taxon>Bacillota</taxon>
        <taxon>Bacilli</taxon>
        <taxon>Lactobacillales</taxon>
        <taxon>Lactobacillaceae</taxon>
        <taxon>Lactobacillus</taxon>
    </lineage>
</organism>
<protein>
    <recommendedName>
        <fullName evidence="3">DUF1080 domain-containing protein</fullName>
    </recommendedName>
</protein>